<dbReference type="KEGG" id="shx:MS3_00003672"/>
<dbReference type="Gene3D" id="1.10.418.10">
    <property type="entry name" value="Calponin-like domain"/>
    <property type="match status" value="1"/>
</dbReference>
<reference evidence="6" key="3">
    <citation type="submission" date="2021-06" db="EMBL/GenBank/DDBJ databases">
        <title>Chromosome-level genome assembly for S. haematobium.</title>
        <authorList>
            <person name="Stroehlein A.J."/>
        </authorList>
    </citation>
    <scope>NUCLEOTIDE SEQUENCE</scope>
</reference>
<dbReference type="RefSeq" id="XP_012792943.2">
    <property type="nucleotide sequence ID" value="XM_012937489.3"/>
</dbReference>
<feature type="coiled-coil region" evidence="3">
    <location>
        <begin position="529"/>
        <end position="563"/>
    </location>
</feature>
<keyword evidence="2 3" id="KW-0175">Coiled coil</keyword>
<sequence length="1352" mass="149694">MGDLVFVAFVLLTAYTCQGDLARNFQFGSLFEICEDKFQDILRHLMLQEPILHLSSEKENLNSAFLPSISHSKKRIDKSNTEDIRGICRFPQEKKMPALSTTPRTQGHCRSGSTNTDSLFVRPNSQISSKLRAAGEPTLKKSSSYQNIKIANNGKGQAMHLSNLQVTQPGKRKNLNSKQKHHSSAANIPTVCSKNTELTSSEPHFQTHLNNHSNAHRISVNSDLLSRVEREKKQYEARISELTQVTETRKMEIEKLTFEVRRAKKEASKAILLTEETKLENIQLRNQLLALGSPCKKDGDQGSCVESHQNTKLNSTTPSSRKLFACTSSPPESLGTTTRLTPGGATTIFTGGVTASSLSSEWNEIAPGYDLCPTEEPTAYDTNYSSDLENISSRNLKENPVVSIATLQGRLLQMEEANYTTNEELQATLQELWDLQRSVDEAHEEAHSLAFERAILLEALSTQTSKLEHCRFQIEQLKHLLLTDRSAQTPGSRENHFCELYASIEQEKQVLLGQNNDLAQSSESLARECRILTEKASALQDSYDALETKHSSLEKAYQSVSSELTSLKSQISLDCYKSSLNKQDDISDHSKRVSIAVQTDCVFLIDSLENPLSVSINEDRKKLNEITVELHKIKENYEILLCEREREQTEWRLYERDLLKAVQVADEIKTESELESRRLSSENASLKEQVEKLTKDSTRLNSEITILKDKINLSSSRKNGNEHLNFTSGFHLPSDGTDKPNPNPTSVSSTSSSSNQPILSNIIQNICPSSSAYLTTNTTTNSCRLAPGTLTDNSYTGRNSIMHPFTAHRSTGFNHTNHLHSTYPGSPGAPGRPSALSTGPTVRSLIQSIENQVKAVQHQKRSTTSASVGNSRPVRLYTNTHNNDNSNNGKNNRQNISSCLSLMSPTGYPGKSATPISNNNGNGNNDTGNSTSTHQLNSRTTITNPVISSEINYKVKNQENRDMNSLIHTSAPGGPSSTIISNQNVTKKFPSDNITSTSINNNQRNVKTPLGTSTIMNSTGTSVFGNLDQFTKIDSKDVLLRRNNSVCGSTIKTGLNSNNHNNNNLITSNVIESSNSTPSVVQVFKADDIVTNHPITTDDGSYDNSKTDLIIKHKESPSRSLDLVSFRRFTSTTIPDSSSNDNNNGKKHTSTSNGTTSVNSSENNRNSFIQESDISTTISTATTAVNDNLLSINATQDHHSNTTTNFHSSIHQVWQDPLQELARLTGAGSKRNALLRWCQSRVLGYRGVEVTNFSSSWNNGLAFCALLHTYVPSKIPWNDLITSNGLPIDKRRCFEIAFKVAEDEGIPTTLKLQDMLTTERPDWNSVMTYIISVYRHYEVEALNPSTTTGSID</sequence>
<feature type="region of interest" description="Disordered" evidence="4">
    <location>
        <begin position="1132"/>
        <end position="1170"/>
    </location>
</feature>
<feature type="compositionally biased region" description="Low complexity" evidence="4">
    <location>
        <begin position="824"/>
        <end position="835"/>
    </location>
</feature>
<feature type="compositionally biased region" description="Low complexity" evidence="4">
    <location>
        <begin position="1150"/>
        <end position="1164"/>
    </location>
</feature>
<feature type="region of interest" description="Disordered" evidence="4">
    <location>
        <begin position="854"/>
        <end position="944"/>
    </location>
</feature>
<dbReference type="FunFam" id="1.10.418.10:FF:000020">
    <property type="entry name" value="Cytospin-A isoform 1"/>
    <property type="match status" value="1"/>
</dbReference>
<evidence type="ECO:0000256" key="5">
    <source>
        <dbReference type="SAM" id="SignalP"/>
    </source>
</evidence>
<dbReference type="InterPro" id="IPR001715">
    <property type="entry name" value="CH_dom"/>
</dbReference>
<feature type="compositionally biased region" description="Low complexity" evidence="4">
    <location>
        <begin position="879"/>
        <end position="895"/>
    </location>
</feature>
<dbReference type="PANTHER" id="PTHR23167:SF69">
    <property type="entry name" value="FI18193P1"/>
    <property type="match status" value="1"/>
</dbReference>
<dbReference type="InterPro" id="IPR036872">
    <property type="entry name" value="CH_dom_sf"/>
</dbReference>
<evidence type="ECO:0000256" key="2">
    <source>
        <dbReference type="ARBA" id="ARBA00023054"/>
    </source>
</evidence>
<organism evidence="6 7">
    <name type="scientific">Schistosoma haematobium</name>
    <name type="common">Blood fluke</name>
    <dbReference type="NCBI Taxonomy" id="6185"/>
    <lineage>
        <taxon>Eukaryota</taxon>
        <taxon>Metazoa</taxon>
        <taxon>Spiralia</taxon>
        <taxon>Lophotrochozoa</taxon>
        <taxon>Platyhelminthes</taxon>
        <taxon>Trematoda</taxon>
        <taxon>Digenea</taxon>
        <taxon>Strigeidida</taxon>
        <taxon>Schistosomatoidea</taxon>
        <taxon>Schistosomatidae</taxon>
        <taxon>Schistosoma</taxon>
    </lineage>
</organism>
<feature type="region of interest" description="Disordered" evidence="4">
    <location>
        <begin position="815"/>
        <end position="839"/>
    </location>
</feature>
<dbReference type="Proteomes" id="UP000471633">
    <property type="component" value="Unassembled WGS sequence"/>
</dbReference>
<keyword evidence="5" id="KW-0732">Signal</keyword>
<dbReference type="Pfam" id="PF00307">
    <property type="entry name" value="CH"/>
    <property type="match status" value="1"/>
</dbReference>
<feature type="compositionally biased region" description="Polar residues" evidence="4">
    <location>
        <begin position="934"/>
        <end position="944"/>
    </location>
</feature>
<accession>A0A6A5DH47</accession>
<protein>
    <submittedName>
        <fullName evidence="6">Uncharacterized protein</fullName>
    </submittedName>
</protein>
<keyword evidence="7" id="KW-1185">Reference proteome</keyword>
<dbReference type="PANTHER" id="PTHR23167">
    <property type="entry name" value="CALPONIN HOMOLOGY DOMAIN-CONTAINING PROTEIN DDB_G0272472-RELATED"/>
    <property type="match status" value="1"/>
</dbReference>
<gene>
    <name evidence="6" type="ORF">MS3_00003672</name>
</gene>
<feature type="coiled-coil region" evidence="3">
    <location>
        <begin position="616"/>
        <end position="710"/>
    </location>
</feature>
<reference evidence="6" key="1">
    <citation type="journal article" date="2012" name="Nat. Genet.">
        <title>Whole-genome sequence of Schistosoma haematobium.</title>
        <authorList>
            <person name="Young N.D."/>
            <person name="Jex A.R."/>
            <person name="Li B."/>
            <person name="Liu S."/>
            <person name="Yang L."/>
            <person name="Xiong Z."/>
            <person name="Li Y."/>
            <person name="Cantacessi C."/>
            <person name="Hall R.S."/>
            <person name="Xu X."/>
            <person name="Chen F."/>
            <person name="Wu X."/>
            <person name="Zerlotini A."/>
            <person name="Oliveira G."/>
            <person name="Hofmann A."/>
            <person name="Zhang G."/>
            <person name="Fang X."/>
            <person name="Kang Y."/>
            <person name="Campbell B.E."/>
            <person name="Loukas A."/>
            <person name="Ranganathan S."/>
            <person name="Rollinson D."/>
            <person name="Rinaldi G."/>
            <person name="Brindley P.J."/>
            <person name="Yang H."/>
            <person name="Wang J."/>
            <person name="Wang J."/>
            <person name="Gasser R.B."/>
        </authorList>
    </citation>
    <scope>NUCLEOTIDE SEQUENCE</scope>
</reference>
<feature type="compositionally biased region" description="Low complexity" evidence="4">
    <location>
        <begin position="744"/>
        <end position="755"/>
    </location>
</feature>
<feature type="signal peptide" evidence="5">
    <location>
        <begin position="1"/>
        <end position="19"/>
    </location>
</feature>
<reference evidence="6" key="2">
    <citation type="journal article" date="2019" name="Gigascience">
        <title>High-quality Schistosoma haematobium genome achieved by single-molecule and long-range sequencing.</title>
        <authorList>
            <person name="Stroehlein A.J."/>
            <person name="Korhonen P.K."/>
            <person name="Chong T.M."/>
            <person name="Lim Y.L."/>
            <person name="Chan K.G."/>
            <person name="Webster B."/>
            <person name="Rollinson D."/>
            <person name="Brindley P.J."/>
            <person name="Gasser R.B."/>
            <person name="Young N.D."/>
        </authorList>
    </citation>
    <scope>NUCLEOTIDE SEQUENCE</scope>
</reference>
<dbReference type="InterPro" id="IPR050540">
    <property type="entry name" value="F-actin_Monoox_Mical"/>
</dbReference>
<comment type="similarity">
    <text evidence="1">Belongs to the cytospin-A family.</text>
</comment>
<feature type="region of interest" description="Disordered" evidence="4">
    <location>
        <begin position="97"/>
        <end position="119"/>
    </location>
</feature>
<dbReference type="CTD" id="24589092"/>
<reference evidence="6" key="4">
    <citation type="journal article" date="2022" name="PLoS Pathog.">
        <title>Chromosome-level genome of Schistosoma haematobium underpins genome-wide explorations of molecular variation.</title>
        <authorList>
            <person name="Stroehlein A.J."/>
            <person name="Korhonen P.K."/>
            <person name="Lee V.V."/>
            <person name="Ralph S.A."/>
            <person name="Mentink-Kane M."/>
            <person name="You H."/>
            <person name="McManus D.P."/>
            <person name="Tchuente L.T."/>
            <person name="Stothard J.R."/>
            <person name="Kaur P."/>
            <person name="Dudchenko O."/>
            <person name="Aiden E.L."/>
            <person name="Yang B."/>
            <person name="Yang H."/>
            <person name="Emery A.M."/>
            <person name="Webster B.L."/>
            <person name="Brindley P.J."/>
            <person name="Rollinson D."/>
            <person name="Chang B.C.H."/>
            <person name="Gasser R.B."/>
            <person name="Young N.D."/>
        </authorList>
    </citation>
    <scope>NUCLEOTIDE SEQUENCE</scope>
</reference>
<feature type="region of interest" description="Disordered" evidence="4">
    <location>
        <begin position="717"/>
        <end position="755"/>
    </location>
</feature>
<evidence type="ECO:0000313" key="7">
    <source>
        <dbReference type="Proteomes" id="UP000471633"/>
    </source>
</evidence>
<evidence type="ECO:0000256" key="3">
    <source>
        <dbReference type="SAM" id="Coils"/>
    </source>
</evidence>
<evidence type="ECO:0000256" key="1">
    <source>
        <dbReference type="ARBA" id="ARBA00009452"/>
    </source>
</evidence>
<dbReference type="SUPFAM" id="SSF47576">
    <property type="entry name" value="Calponin-homology domain, CH-domain"/>
    <property type="match status" value="1"/>
</dbReference>
<comment type="caution">
    <text evidence="6">The sequence shown here is derived from an EMBL/GenBank/DDBJ whole genome shotgun (WGS) entry which is preliminary data.</text>
</comment>
<dbReference type="PROSITE" id="PS50021">
    <property type="entry name" value="CH"/>
    <property type="match status" value="1"/>
</dbReference>
<feature type="compositionally biased region" description="Polar residues" evidence="4">
    <location>
        <begin position="717"/>
        <end position="728"/>
    </location>
</feature>
<feature type="compositionally biased region" description="Low complexity" evidence="4">
    <location>
        <begin position="917"/>
        <end position="933"/>
    </location>
</feature>
<dbReference type="SMART" id="SM00033">
    <property type="entry name" value="CH"/>
    <property type="match status" value="1"/>
</dbReference>
<dbReference type="GeneID" id="24589092"/>
<evidence type="ECO:0000256" key="4">
    <source>
        <dbReference type="SAM" id="MobiDB-lite"/>
    </source>
</evidence>
<name>A0A6A5DH47_SCHHA</name>
<feature type="chain" id="PRO_5043814722" evidence="5">
    <location>
        <begin position="20"/>
        <end position="1352"/>
    </location>
</feature>
<evidence type="ECO:0000313" key="6">
    <source>
        <dbReference type="EMBL" id="KAH9591369.1"/>
    </source>
</evidence>
<proteinExistence type="inferred from homology"/>
<dbReference type="EMBL" id="AMPZ03000002">
    <property type="protein sequence ID" value="KAH9591369.1"/>
    <property type="molecule type" value="Genomic_DNA"/>
</dbReference>